<evidence type="ECO:0000313" key="8">
    <source>
        <dbReference type="Proteomes" id="UP000005778"/>
    </source>
</evidence>
<sequence>MAAYQQLHTYLNNHYEGMDPEQLILLLFKGALTRMKLAREGIEEGNIQKKGENLSKVIAIISELNASVDPTMTDESTRFLRGIYTAILTELPKVTLNNDLKTLDRAKAYISRLKEIWETDVMAKKQASLTEIVKNTAPKRSFQPAFNPDRPKTTFQAISV</sequence>
<keyword evidence="7" id="KW-0282">Flagellum</keyword>
<evidence type="ECO:0000256" key="6">
    <source>
        <dbReference type="SAM" id="MobiDB-lite"/>
    </source>
</evidence>
<dbReference type="InterPro" id="IPR036584">
    <property type="entry name" value="FliS_sf"/>
</dbReference>
<accession>I5B5A2</accession>
<dbReference type="SUPFAM" id="SSF101116">
    <property type="entry name" value="Flagellar export chaperone FliS"/>
    <property type="match status" value="1"/>
</dbReference>
<reference evidence="7 8" key="2">
    <citation type="submission" date="2012-02" db="EMBL/GenBank/DDBJ databases">
        <title>Improved High-Quality Draft sequence of Desulfobacter postgatei 2ac9.</title>
        <authorList>
            <consortium name="US DOE Joint Genome Institute"/>
            <person name="Lucas S."/>
            <person name="Han J."/>
            <person name="Lapidus A."/>
            <person name="Cheng J.-F."/>
            <person name="Goodwin L."/>
            <person name="Pitluck S."/>
            <person name="Peters L."/>
            <person name="Ovchinnikova G."/>
            <person name="Held B."/>
            <person name="Detter J.C."/>
            <person name="Han C."/>
            <person name="Tapia R."/>
            <person name="Land M."/>
            <person name="Hauser L."/>
            <person name="Kyrpides N."/>
            <person name="Ivanova N."/>
            <person name="Pagani I."/>
            <person name="Orellana R."/>
            <person name="Lovley D."/>
            <person name="Woyke T."/>
        </authorList>
    </citation>
    <scope>NUCLEOTIDE SEQUENCE [LARGE SCALE GENOMIC DNA]</scope>
    <source>
        <strain evidence="7 8">2ac9</strain>
    </source>
</reference>
<dbReference type="PANTHER" id="PTHR34773:SF1">
    <property type="entry name" value="FLAGELLAR SECRETION CHAPERONE FLIS"/>
    <property type="match status" value="1"/>
</dbReference>
<dbReference type="GO" id="GO:0005829">
    <property type="term" value="C:cytosol"/>
    <property type="evidence" value="ECO:0007669"/>
    <property type="project" value="UniProtKB-SubCell"/>
</dbReference>
<keyword evidence="5" id="KW-0143">Chaperone</keyword>
<dbReference type="HOGENOM" id="CLU_080373_4_0_7"/>
<evidence type="ECO:0000256" key="5">
    <source>
        <dbReference type="ARBA" id="ARBA00023186"/>
    </source>
</evidence>
<evidence type="ECO:0000256" key="1">
    <source>
        <dbReference type="ARBA" id="ARBA00004514"/>
    </source>
</evidence>
<dbReference type="CDD" id="cd16098">
    <property type="entry name" value="FliS"/>
    <property type="match status" value="1"/>
</dbReference>
<dbReference type="Pfam" id="PF02561">
    <property type="entry name" value="FliS"/>
    <property type="match status" value="1"/>
</dbReference>
<dbReference type="STRING" id="879212.DespoDRAFT_02847"/>
<dbReference type="InterPro" id="IPR003713">
    <property type="entry name" value="FliS"/>
</dbReference>
<keyword evidence="7" id="KW-0969">Cilium</keyword>
<name>I5B5A2_9BACT</name>
<evidence type="ECO:0000256" key="4">
    <source>
        <dbReference type="ARBA" id="ARBA00022795"/>
    </source>
</evidence>
<keyword evidence="4" id="KW-1005">Bacterial flagellum biogenesis</keyword>
<proteinExistence type="inferred from homology"/>
<evidence type="ECO:0000256" key="3">
    <source>
        <dbReference type="ARBA" id="ARBA00022490"/>
    </source>
</evidence>
<dbReference type="PANTHER" id="PTHR34773">
    <property type="entry name" value="FLAGELLAR SECRETION CHAPERONE FLIS"/>
    <property type="match status" value="1"/>
</dbReference>
<dbReference type="RefSeq" id="WP_004074264.1">
    <property type="nucleotide sequence ID" value="NZ_CM001488.1"/>
</dbReference>
<dbReference type="GO" id="GO:0071973">
    <property type="term" value="P:bacterial-type flagellum-dependent cell motility"/>
    <property type="evidence" value="ECO:0007669"/>
    <property type="project" value="TreeGrafter"/>
</dbReference>
<dbReference type="NCBIfam" id="TIGR00208">
    <property type="entry name" value="fliS"/>
    <property type="match status" value="1"/>
</dbReference>
<evidence type="ECO:0000256" key="2">
    <source>
        <dbReference type="ARBA" id="ARBA00008787"/>
    </source>
</evidence>
<evidence type="ECO:0000313" key="7">
    <source>
        <dbReference type="EMBL" id="EIM64665.1"/>
    </source>
</evidence>
<dbReference type="Gene3D" id="1.20.120.340">
    <property type="entry name" value="Flagellar protein FliS"/>
    <property type="match status" value="1"/>
</dbReference>
<gene>
    <name evidence="7" type="ORF">DespoDRAFT_02847</name>
</gene>
<comment type="subcellular location">
    <subcellularLocation>
        <location evidence="1">Cytoplasm</location>
        <location evidence="1">Cytosol</location>
    </subcellularLocation>
</comment>
<dbReference type="eggNOG" id="COG1516">
    <property type="taxonomic scope" value="Bacteria"/>
</dbReference>
<organism evidence="7 8">
    <name type="scientific">Desulfobacter postgatei 2ac9</name>
    <dbReference type="NCBI Taxonomy" id="879212"/>
    <lineage>
        <taxon>Bacteria</taxon>
        <taxon>Pseudomonadati</taxon>
        <taxon>Thermodesulfobacteriota</taxon>
        <taxon>Desulfobacteria</taxon>
        <taxon>Desulfobacterales</taxon>
        <taxon>Desulfobacteraceae</taxon>
        <taxon>Desulfobacter</taxon>
    </lineage>
</organism>
<protein>
    <submittedName>
        <fullName evidence="7">Flagellar biosynthetic protein FliS</fullName>
    </submittedName>
</protein>
<dbReference type="Proteomes" id="UP000005778">
    <property type="component" value="Chromosome"/>
</dbReference>
<keyword evidence="7" id="KW-0966">Cell projection</keyword>
<keyword evidence="3" id="KW-0963">Cytoplasm</keyword>
<reference evidence="7 8" key="1">
    <citation type="submission" date="2011-09" db="EMBL/GenBank/DDBJ databases">
        <authorList>
            <consortium name="US DOE Joint Genome Institute (JGI-PGF)"/>
            <person name="Lucas S."/>
            <person name="Han J."/>
            <person name="Lapidus A."/>
            <person name="Cheng J.-F."/>
            <person name="Goodwin L."/>
            <person name="Pitluck S."/>
            <person name="Peters L."/>
            <person name="Land M.L."/>
            <person name="Hauser L."/>
            <person name="Orellana R."/>
            <person name="Lovley D."/>
            <person name="Woyke T.J."/>
        </authorList>
    </citation>
    <scope>NUCLEOTIDE SEQUENCE [LARGE SCALE GENOMIC DNA]</scope>
    <source>
        <strain evidence="7 8">2ac9</strain>
    </source>
</reference>
<dbReference type="AlphaFoldDB" id="I5B5A2"/>
<dbReference type="GO" id="GO:0044780">
    <property type="term" value="P:bacterial-type flagellum assembly"/>
    <property type="evidence" value="ECO:0007669"/>
    <property type="project" value="InterPro"/>
</dbReference>
<keyword evidence="8" id="KW-1185">Reference proteome</keyword>
<dbReference type="OrthoDB" id="5343669at2"/>
<feature type="region of interest" description="Disordered" evidence="6">
    <location>
        <begin position="141"/>
        <end position="160"/>
    </location>
</feature>
<comment type="similarity">
    <text evidence="2">Belongs to the FliS family.</text>
</comment>
<dbReference type="EMBL" id="CM001488">
    <property type="protein sequence ID" value="EIM64665.1"/>
    <property type="molecule type" value="Genomic_DNA"/>
</dbReference>